<dbReference type="InterPro" id="IPR050329">
    <property type="entry name" value="GLI_C2H2-zinc-finger"/>
</dbReference>
<dbReference type="SMART" id="SM00355">
    <property type="entry name" value="ZnF_C2H2"/>
    <property type="match status" value="13"/>
</dbReference>
<keyword evidence="10" id="KW-0238">DNA-binding</keyword>
<dbReference type="Pfam" id="PF13912">
    <property type="entry name" value="zf-C2H2_6"/>
    <property type="match status" value="1"/>
</dbReference>
<dbReference type="InterPro" id="IPR012934">
    <property type="entry name" value="Znf_AD"/>
</dbReference>
<evidence type="ECO:0008006" key="20">
    <source>
        <dbReference type="Google" id="ProtNLM"/>
    </source>
</evidence>
<feature type="domain" description="C2H2-type" evidence="16">
    <location>
        <begin position="206"/>
        <end position="235"/>
    </location>
</feature>
<keyword evidence="8" id="KW-0832">Ubl conjugation</keyword>
<comment type="similarity">
    <text evidence="2">Belongs to the krueppel C2H2-type zinc-finger protein family.</text>
</comment>
<dbReference type="PANTHER" id="PTHR19818">
    <property type="entry name" value="ZINC FINGER PROTEIN ZIC AND GLI"/>
    <property type="match status" value="1"/>
</dbReference>
<evidence type="ECO:0000313" key="18">
    <source>
        <dbReference type="EMBL" id="KAK9511566.1"/>
    </source>
</evidence>
<accession>A0AAW1DKK6</accession>
<dbReference type="GO" id="GO:0045944">
    <property type="term" value="P:positive regulation of transcription by RNA polymerase II"/>
    <property type="evidence" value="ECO:0007669"/>
    <property type="project" value="UniProtKB-ARBA"/>
</dbReference>
<feature type="compositionally biased region" description="Basic and acidic residues" evidence="15">
    <location>
        <begin position="429"/>
        <end position="438"/>
    </location>
</feature>
<name>A0AAW1DKK6_9HEMI</name>
<evidence type="ECO:0000259" key="16">
    <source>
        <dbReference type="PROSITE" id="PS50157"/>
    </source>
</evidence>
<keyword evidence="3" id="KW-1017">Isopeptide bond</keyword>
<evidence type="ECO:0000256" key="6">
    <source>
        <dbReference type="ARBA" id="ARBA00022771"/>
    </source>
</evidence>
<evidence type="ECO:0000256" key="11">
    <source>
        <dbReference type="ARBA" id="ARBA00023163"/>
    </source>
</evidence>
<dbReference type="GO" id="GO:0005694">
    <property type="term" value="C:chromosome"/>
    <property type="evidence" value="ECO:0007669"/>
    <property type="project" value="UniProtKB-ARBA"/>
</dbReference>
<keyword evidence="12" id="KW-0539">Nucleus</keyword>
<dbReference type="GO" id="GO:0005634">
    <property type="term" value="C:nucleus"/>
    <property type="evidence" value="ECO:0007669"/>
    <property type="project" value="InterPro"/>
</dbReference>
<evidence type="ECO:0000256" key="13">
    <source>
        <dbReference type="PROSITE-ProRule" id="PRU00042"/>
    </source>
</evidence>
<dbReference type="InterPro" id="IPR036236">
    <property type="entry name" value="Znf_C2H2_sf"/>
</dbReference>
<feature type="domain" description="C2H2-type" evidence="16">
    <location>
        <begin position="485"/>
        <end position="512"/>
    </location>
</feature>
<evidence type="ECO:0000256" key="12">
    <source>
        <dbReference type="ARBA" id="ARBA00023242"/>
    </source>
</evidence>
<comment type="caution">
    <text evidence="14">Lacks conserved residue(s) required for the propagation of feature annotation.</text>
</comment>
<evidence type="ECO:0000256" key="4">
    <source>
        <dbReference type="ARBA" id="ARBA00022723"/>
    </source>
</evidence>
<keyword evidence="4" id="KW-0479">Metal-binding</keyword>
<dbReference type="GO" id="GO:0000978">
    <property type="term" value="F:RNA polymerase II cis-regulatory region sequence-specific DNA binding"/>
    <property type="evidence" value="ECO:0007669"/>
    <property type="project" value="TreeGrafter"/>
</dbReference>
<reference evidence="18 19" key="1">
    <citation type="submission" date="2022-12" db="EMBL/GenBank/DDBJ databases">
        <title>Chromosome-level genome assembly of true bugs.</title>
        <authorList>
            <person name="Ma L."/>
            <person name="Li H."/>
        </authorList>
    </citation>
    <scope>NUCLEOTIDE SEQUENCE [LARGE SCALE GENOMIC DNA]</scope>
    <source>
        <strain evidence="18">Lab_2022b</strain>
    </source>
</reference>
<dbReference type="FunFam" id="3.30.160.60:FF:000072">
    <property type="entry name" value="zinc finger protein 143 isoform X1"/>
    <property type="match status" value="1"/>
</dbReference>
<feature type="region of interest" description="Disordered" evidence="15">
    <location>
        <begin position="601"/>
        <end position="620"/>
    </location>
</feature>
<keyword evidence="7" id="KW-0862">Zinc</keyword>
<feature type="domain" description="C2H2-type" evidence="16">
    <location>
        <begin position="580"/>
        <end position="608"/>
    </location>
</feature>
<dbReference type="SUPFAM" id="SSF57667">
    <property type="entry name" value="beta-beta-alpha zinc fingers"/>
    <property type="match status" value="7"/>
</dbReference>
<feature type="domain" description="C2H2-type" evidence="16">
    <location>
        <begin position="264"/>
        <end position="291"/>
    </location>
</feature>
<evidence type="ECO:0000256" key="14">
    <source>
        <dbReference type="PROSITE-ProRule" id="PRU01263"/>
    </source>
</evidence>
<feature type="domain" description="C2H2-type" evidence="16">
    <location>
        <begin position="178"/>
        <end position="205"/>
    </location>
</feature>
<gene>
    <name evidence="18" type="ORF">O3M35_000198</name>
</gene>
<feature type="domain" description="C2H2-type" evidence="16">
    <location>
        <begin position="552"/>
        <end position="579"/>
    </location>
</feature>
<dbReference type="FunFam" id="3.30.160.60:FF:001049">
    <property type="entry name" value="zinc finger protein 319"/>
    <property type="match status" value="1"/>
</dbReference>
<evidence type="ECO:0000256" key="7">
    <source>
        <dbReference type="ARBA" id="ARBA00022833"/>
    </source>
</evidence>
<dbReference type="GO" id="GO:0000981">
    <property type="term" value="F:DNA-binding transcription factor activity, RNA polymerase II-specific"/>
    <property type="evidence" value="ECO:0007669"/>
    <property type="project" value="TreeGrafter"/>
</dbReference>
<feature type="domain" description="C2H2-type" evidence="16">
    <location>
        <begin position="457"/>
        <end position="484"/>
    </location>
</feature>
<dbReference type="FunFam" id="3.30.160.60:FF:001732">
    <property type="entry name" value="Zgc:162936"/>
    <property type="match status" value="1"/>
</dbReference>
<evidence type="ECO:0000256" key="1">
    <source>
        <dbReference type="ARBA" id="ARBA00003767"/>
    </source>
</evidence>
<dbReference type="FunFam" id="3.30.160.60:FF:000303">
    <property type="entry name" value="Zinc finger protein 41"/>
    <property type="match status" value="1"/>
</dbReference>
<evidence type="ECO:0000256" key="10">
    <source>
        <dbReference type="ARBA" id="ARBA00023125"/>
    </source>
</evidence>
<evidence type="ECO:0000256" key="5">
    <source>
        <dbReference type="ARBA" id="ARBA00022737"/>
    </source>
</evidence>
<evidence type="ECO:0000256" key="15">
    <source>
        <dbReference type="SAM" id="MobiDB-lite"/>
    </source>
</evidence>
<dbReference type="PROSITE" id="PS51915">
    <property type="entry name" value="ZAD"/>
    <property type="match status" value="1"/>
</dbReference>
<comment type="caution">
    <text evidence="18">The sequence shown here is derived from an EMBL/GenBank/DDBJ whole genome shotgun (WGS) entry which is preliminary data.</text>
</comment>
<keyword evidence="11" id="KW-0804">Transcription</keyword>
<dbReference type="PROSITE" id="PS50157">
    <property type="entry name" value="ZINC_FINGER_C2H2_2"/>
    <property type="match status" value="13"/>
</dbReference>
<protein>
    <recommendedName>
        <fullName evidence="20">Zinc finger protein</fullName>
    </recommendedName>
</protein>
<dbReference type="PROSITE" id="PS00028">
    <property type="entry name" value="ZINC_FINGER_C2H2_1"/>
    <property type="match status" value="11"/>
</dbReference>
<evidence type="ECO:0000256" key="2">
    <source>
        <dbReference type="ARBA" id="ARBA00006991"/>
    </source>
</evidence>
<dbReference type="EMBL" id="JAPXFL010000001">
    <property type="protein sequence ID" value="KAK9511566.1"/>
    <property type="molecule type" value="Genomic_DNA"/>
</dbReference>
<evidence type="ECO:0000259" key="17">
    <source>
        <dbReference type="PROSITE" id="PS51915"/>
    </source>
</evidence>
<dbReference type="GO" id="GO:0008270">
    <property type="term" value="F:zinc ion binding"/>
    <property type="evidence" value="ECO:0007669"/>
    <property type="project" value="UniProtKB-KW"/>
</dbReference>
<sequence length="620" mass="71018">MREDDGLPNLICHRCLYHVEKLNEFKLKCEQSDALLRQYVSYQMDEESFKNMLTHNVNIPTPNEGEFNGLMIGECDIKPILNPIITKTQGADIENIVMVVDPSNAIDLSDGHESESSDNELNCPHCNKRLHTQEGFDRHIQIHSQDGPFPCDYCSVVEKDKASLKLHWRREHSGNKAHMCQACGEAFSRREDLIKHNIRHDKIKPYPCNEPSCNKAFAYRSDLRKHLVIHTGARPYVCTICCKSFTRSTNLNKHYRLHSGRRPFSCTECDKLFASRGDLSRHAVIHTGEKPYSCPICMLSFNRKDKLLRHEKLHKGERPHTCYECPTSFHRKEELTKHIQFHHYSPVTTSFELRSAASKVLDTVMQNEDESKTASANLPNANQNAVDQNETSENAKTEEEMQVDGQPDAKPSEVQPEAKQSDVPPEAAKTTDEQPPKDDSEDITISVDPSHWDGAAHQCDICQRVFRHLHELKKHRYKHGKSKDFICEVCSKGFRTRRELTRHSHTHSNIKPFSCDTCGKSFSRRDKLNRHMKIHNGTTVNKPVVQKSADAPVCEICLKTYSSQHELTRHLYTHSATKPFQCEFCPSSYCRKDKLVKHIKKAHPESSSESVNPPIEPVLL</sequence>
<keyword evidence="6 13" id="KW-0863">Zinc-finger</keyword>
<feature type="domain" description="C2H2-type" evidence="16">
    <location>
        <begin position="292"/>
        <end position="319"/>
    </location>
</feature>
<feature type="compositionally biased region" description="Polar residues" evidence="15">
    <location>
        <begin position="373"/>
        <end position="392"/>
    </location>
</feature>
<organism evidence="18 19">
    <name type="scientific">Rhynocoris fuscipes</name>
    <dbReference type="NCBI Taxonomy" id="488301"/>
    <lineage>
        <taxon>Eukaryota</taxon>
        <taxon>Metazoa</taxon>
        <taxon>Ecdysozoa</taxon>
        <taxon>Arthropoda</taxon>
        <taxon>Hexapoda</taxon>
        <taxon>Insecta</taxon>
        <taxon>Pterygota</taxon>
        <taxon>Neoptera</taxon>
        <taxon>Paraneoptera</taxon>
        <taxon>Hemiptera</taxon>
        <taxon>Heteroptera</taxon>
        <taxon>Panheteroptera</taxon>
        <taxon>Cimicomorpha</taxon>
        <taxon>Reduviidae</taxon>
        <taxon>Harpactorinae</taxon>
        <taxon>Harpactorini</taxon>
        <taxon>Rhynocoris</taxon>
    </lineage>
</organism>
<dbReference type="AlphaFoldDB" id="A0AAW1DKK6"/>
<feature type="domain" description="C2H2-type" evidence="16">
    <location>
        <begin position="149"/>
        <end position="177"/>
    </location>
</feature>
<keyword evidence="5" id="KW-0677">Repeat</keyword>
<keyword evidence="9" id="KW-0805">Transcription regulation</keyword>
<dbReference type="SUPFAM" id="SSF57716">
    <property type="entry name" value="Glucocorticoid receptor-like (DNA-binding domain)"/>
    <property type="match status" value="1"/>
</dbReference>
<dbReference type="InterPro" id="IPR013087">
    <property type="entry name" value="Znf_C2H2_type"/>
</dbReference>
<evidence type="ECO:0000256" key="8">
    <source>
        <dbReference type="ARBA" id="ARBA00022843"/>
    </source>
</evidence>
<evidence type="ECO:0000256" key="9">
    <source>
        <dbReference type="ARBA" id="ARBA00023015"/>
    </source>
</evidence>
<feature type="domain" description="C2H2-type" evidence="16">
    <location>
        <begin position="121"/>
        <end position="148"/>
    </location>
</feature>
<dbReference type="PANTHER" id="PTHR19818:SF139">
    <property type="entry name" value="PAIR-RULE PROTEIN ODD-PAIRED"/>
    <property type="match status" value="1"/>
</dbReference>
<dbReference type="Gene3D" id="3.30.160.60">
    <property type="entry name" value="Classic Zinc Finger"/>
    <property type="match status" value="10"/>
</dbReference>
<keyword evidence="19" id="KW-1185">Reference proteome</keyword>
<dbReference type="Pfam" id="PF00096">
    <property type="entry name" value="zf-C2H2"/>
    <property type="match status" value="8"/>
</dbReference>
<proteinExistence type="inferred from homology"/>
<feature type="domain" description="ZAD" evidence="17">
    <location>
        <begin position="1"/>
        <end position="39"/>
    </location>
</feature>
<feature type="domain" description="C2H2-type" evidence="16">
    <location>
        <begin position="320"/>
        <end position="342"/>
    </location>
</feature>
<dbReference type="FunFam" id="3.30.160.60:FF:000247">
    <property type="entry name" value="Zinc finger protein 236"/>
    <property type="match status" value="1"/>
</dbReference>
<dbReference type="Proteomes" id="UP001461498">
    <property type="component" value="Unassembled WGS sequence"/>
</dbReference>
<evidence type="ECO:0000313" key="19">
    <source>
        <dbReference type="Proteomes" id="UP001461498"/>
    </source>
</evidence>
<feature type="domain" description="C2H2-type" evidence="16">
    <location>
        <begin position="236"/>
        <end position="263"/>
    </location>
</feature>
<feature type="domain" description="C2H2-type" evidence="16">
    <location>
        <begin position="513"/>
        <end position="540"/>
    </location>
</feature>
<evidence type="ECO:0000256" key="3">
    <source>
        <dbReference type="ARBA" id="ARBA00022499"/>
    </source>
</evidence>
<comment type="function">
    <text evidence="1">May be involved in transcriptional regulation.</text>
</comment>
<feature type="region of interest" description="Disordered" evidence="15">
    <location>
        <begin position="367"/>
        <end position="449"/>
    </location>
</feature>